<reference evidence="7" key="1">
    <citation type="journal article" date="2019" name="Int. J. Syst. Evol. Microbiol.">
        <title>The Global Catalogue of Microorganisms (GCM) 10K type strain sequencing project: providing services to taxonomists for standard genome sequencing and annotation.</title>
        <authorList>
            <consortium name="The Broad Institute Genomics Platform"/>
            <consortium name="The Broad Institute Genome Sequencing Center for Infectious Disease"/>
            <person name="Wu L."/>
            <person name="Ma J."/>
        </authorList>
    </citation>
    <scope>NUCLEOTIDE SEQUENCE [LARGE SCALE GENOMIC DNA]</scope>
    <source>
        <strain evidence="7">JCM 17666</strain>
    </source>
</reference>
<dbReference type="InterPro" id="IPR000847">
    <property type="entry name" value="LysR_HTH_N"/>
</dbReference>
<keyword evidence="2" id="KW-0805">Transcription regulation</keyword>
<evidence type="ECO:0000313" key="6">
    <source>
        <dbReference type="EMBL" id="GAA4335483.1"/>
    </source>
</evidence>
<organism evidence="6 7">
    <name type="scientific">Pigmentiphaga soli</name>
    <dbReference type="NCBI Taxonomy" id="1007095"/>
    <lineage>
        <taxon>Bacteria</taxon>
        <taxon>Pseudomonadati</taxon>
        <taxon>Pseudomonadota</taxon>
        <taxon>Betaproteobacteria</taxon>
        <taxon>Burkholderiales</taxon>
        <taxon>Alcaligenaceae</taxon>
        <taxon>Pigmentiphaga</taxon>
    </lineage>
</organism>
<evidence type="ECO:0000259" key="5">
    <source>
        <dbReference type="PROSITE" id="PS50931"/>
    </source>
</evidence>
<evidence type="ECO:0000256" key="3">
    <source>
        <dbReference type="ARBA" id="ARBA00023125"/>
    </source>
</evidence>
<protein>
    <submittedName>
        <fullName evidence="6">LysR family transcriptional regulator</fullName>
    </submittedName>
</protein>
<dbReference type="Gene3D" id="1.10.10.10">
    <property type="entry name" value="Winged helix-like DNA-binding domain superfamily/Winged helix DNA-binding domain"/>
    <property type="match status" value="1"/>
</dbReference>
<dbReference type="InterPro" id="IPR036388">
    <property type="entry name" value="WH-like_DNA-bd_sf"/>
</dbReference>
<dbReference type="Pfam" id="PF03466">
    <property type="entry name" value="LysR_substrate"/>
    <property type="match status" value="1"/>
</dbReference>
<comment type="caution">
    <text evidence="6">The sequence shown here is derived from an EMBL/GenBank/DDBJ whole genome shotgun (WGS) entry which is preliminary data.</text>
</comment>
<gene>
    <name evidence="6" type="ORF">GCM10023144_28860</name>
</gene>
<dbReference type="CDD" id="cd08473">
    <property type="entry name" value="PBP2_CrgA_like_4"/>
    <property type="match status" value="1"/>
</dbReference>
<evidence type="ECO:0000256" key="1">
    <source>
        <dbReference type="ARBA" id="ARBA00009437"/>
    </source>
</evidence>
<feature type="domain" description="HTH lysR-type" evidence="5">
    <location>
        <begin position="6"/>
        <end position="63"/>
    </location>
</feature>
<dbReference type="InterPro" id="IPR036390">
    <property type="entry name" value="WH_DNA-bd_sf"/>
</dbReference>
<dbReference type="SUPFAM" id="SSF46785">
    <property type="entry name" value="Winged helix' DNA-binding domain"/>
    <property type="match status" value="1"/>
</dbReference>
<keyword evidence="3" id="KW-0238">DNA-binding</keyword>
<dbReference type="InterPro" id="IPR005119">
    <property type="entry name" value="LysR_subst-bd"/>
</dbReference>
<keyword evidence="4" id="KW-0804">Transcription</keyword>
<dbReference type="SUPFAM" id="SSF53850">
    <property type="entry name" value="Periplasmic binding protein-like II"/>
    <property type="match status" value="1"/>
</dbReference>
<sequence>MVTAMQDLNDMFLFSKVVEHGGYSAAARALGMPVSKLSRRIASLERELGVRLLNRTTRKVSLTDIGHTYYQHCAAVAAEARAAQDAIDRTSSQPQGLIRVSCPVGLLQSNVTDILIAYQVRYPLVRVHLEATSRRVDVVEEGFDVALRVRQPPFENSELVVRPLAGAASTLVASPEFLARHGRPATIEDLSALPTVSMAQAGDRYSWTFKAPDGRDVSVSHTPRLATDDLATLRQAVLAGVGIGLVPLHLVASHLQQGALEAVLPGYTLPYSVVQAVFASRRGLVPAVREFVDALVQGFEFVSGIDDERLARLPLRESDACPKAIAAPTA</sequence>
<name>A0ABP8H7K8_9BURK</name>
<accession>A0ABP8H7K8</accession>
<proteinExistence type="inferred from homology"/>
<dbReference type="PANTHER" id="PTHR30537">
    <property type="entry name" value="HTH-TYPE TRANSCRIPTIONAL REGULATOR"/>
    <property type="match status" value="1"/>
</dbReference>
<comment type="similarity">
    <text evidence="1">Belongs to the LysR transcriptional regulatory family.</text>
</comment>
<dbReference type="Gene3D" id="3.40.190.290">
    <property type="match status" value="1"/>
</dbReference>
<dbReference type="InterPro" id="IPR058163">
    <property type="entry name" value="LysR-type_TF_proteobact-type"/>
</dbReference>
<evidence type="ECO:0000313" key="7">
    <source>
        <dbReference type="Proteomes" id="UP001501671"/>
    </source>
</evidence>
<evidence type="ECO:0000256" key="4">
    <source>
        <dbReference type="ARBA" id="ARBA00023163"/>
    </source>
</evidence>
<dbReference type="Proteomes" id="UP001501671">
    <property type="component" value="Unassembled WGS sequence"/>
</dbReference>
<evidence type="ECO:0000256" key="2">
    <source>
        <dbReference type="ARBA" id="ARBA00023015"/>
    </source>
</evidence>
<dbReference type="PANTHER" id="PTHR30537:SF31">
    <property type="entry name" value="TRANSCRIPTIONAL REGULATOR, LYSR FAMILY"/>
    <property type="match status" value="1"/>
</dbReference>
<dbReference type="PROSITE" id="PS50931">
    <property type="entry name" value="HTH_LYSR"/>
    <property type="match status" value="1"/>
</dbReference>
<dbReference type="Pfam" id="PF00126">
    <property type="entry name" value="HTH_1"/>
    <property type="match status" value="1"/>
</dbReference>
<dbReference type="EMBL" id="BAABFO010000013">
    <property type="protein sequence ID" value="GAA4335483.1"/>
    <property type="molecule type" value="Genomic_DNA"/>
</dbReference>
<keyword evidence="7" id="KW-1185">Reference proteome</keyword>